<dbReference type="EMBL" id="AJWN02000032">
    <property type="protein sequence ID" value="OEE62924.1"/>
    <property type="molecule type" value="Genomic_DNA"/>
</dbReference>
<feature type="binding site" evidence="6">
    <location>
        <position position="59"/>
    </location>
    <ligand>
        <name>molybdate</name>
        <dbReference type="ChEBI" id="CHEBI:36264"/>
    </ligand>
</feature>
<dbReference type="Gene3D" id="3.40.190.10">
    <property type="entry name" value="Periplasmic binding protein-like II"/>
    <property type="match status" value="2"/>
</dbReference>
<feature type="signal peptide" evidence="7">
    <location>
        <begin position="1"/>
        <end position="21"/>
    </location>
</feature>
<evidence type="ECO:0000313" key="9">
    <source>
        <dbReference type="Proteomes" id="UP000095039"/>
    </source>
</evidence>
<comment type="caution">
    <text evidence="8">The sequence shown here is derived from an EMBL/GenBank/DDBJ whole genome shotgun (WGS) entry which is preliminary data.</text>
</comment>
<dbReference type="GO" id="GO:0046872">
    <property type="term" value="F:metal ion binding"/>
    <property type="evidence" value="ECO:0007669"/>
    <property type="project" value="UniProtKB-KW"/>
</dbReference>
<name>A0A1E5CBM3_9GAMM</name>
<dbReference type="GO" id="GO:0030288">
    <property type="term" value="C:outer membrane-bounded periplasmic space"/>
    <property type="evidence" value="ECO:0007669"/>
    <property type="project" value="TreeGrafter"/>
</dbReference>
<evidence type="ECO:0000256" key="4">
    <source>
        <dbReference type="ARBA" id="ARBA00022729"/>
    </source>
</evidence>
<comment type="subunit">
    <text evidence="5">The complex is composed of two ATP-binding proteins (ModC), two transmembrane proteins (ModB) and a solute-binding protein (ModA).</text>
</comment>
<dbReference type="GO" id="GO:1901359">
    <property type="term" value="F:tungstate binding"/>
    <property type="evidence" value="ECO:0007669"/>
    <property type="project" value="UniProtKB-ARBA"/>
</dbReference>
<dbReference type="AlphaFoldDB" id="A0A1E5CBM3"/>
<protein>
    <submittedName>
        <fullName evidence="8">Molybdate ABC transporter substrate-binding protein</fullName>
    </submittedName>
</protein>
<evidence type="ECO:0000256" key="1">
    <source>
        <dbReference type="ARBA" id="ARBA00009175"/>
    </source>
</evidence>
<evidence type="ECO:0000256" key="7">
    <source>
        <dbReference type="SAM" id="SignalP"/>
    </source>
</evidence>
<dbReference type="GO" id="GO:0015689">
    <property type="term" value="P:molybdate ion transport"/>
    <property type="evidence" value="ECO:0007669"/>
    <property type="project" value="InterPro"/>
</dbReference>
<organism evidence="8 9">
    <name type="scientific">Enterovibrio norvegicus FF-454</name>
    <dbReference type="NCBI Taxonomy" id="1185651"/>
    <lineage>
        <taxon>Bacteria</taxon>
        <taxon>Pseudomonadati</taxon>
        <taxon>Pseudomonadota</taxon>
        <taxon>Gammaproteobacteria</taxon>
        <taxon>Vibrionales</taxon>
        <taxon>Vibrionaceae</taxon>
        <taxon>Enterovibrio</taxon>
    </lineage>
</organism>
<evidence type="ECO:0000256" key="5">
    <source>
        <dbReference type="ARBA" id="ARBA00062515"/>
    </source>
</evidence>
<dbReference type="NCBIfam" id="TIGR01256">
    <property type="entry name" value="modA"/>
    <property type="match status" value="1"/>
</dbReference>
<evidence type="ECO:0000256" key="2">
    <source>
        <dbReference type="ARBA" id="ARBA00022505"/>
    </source>
</evidence>
<feature type="binding site" evidence="6">
    <location>
        <position position="143"/>
    </location>
    <ligand>
        <name>molybdate</name>
        <dbReference type="ChEBI" id="CHEBI:36264"/>
    </ligand>
</feature>
<evidence type="ECO:0000256" key="3">
    <source>
        <dbReference type="ARBA" id="ARBA00022723"/>
    </source>
</evidence>
<gene>
    <name evidence="8" type="ORF">A1OK_20285</name>
</gene>
<dbReference type="Pfam" id="PF13531">
    <property type="entry name" value="SBP_bac_11"/>
    <property type="match status" value="1"/>
</dbReference>
<feature type="binding site" evidence="6">
    <location>
        <position position="188"/>
    </location>
    <ligand>
        <name>molybdate</name>
        <dbReference type="ChEBI" id="CHEBI:36264"/>
    </ligand>
</feature>
<dbReference type="PANTHER" id="PTHR30632">
    <property type="entry name" value="MOLYBDATE-BINDING PERIPLASMIC PROTEIN"/>
    <property type="match status" value="1"/>
</dbReference>
<dbReference type="PANTHER" id="PTHR30632:SF17">
    <property type="entry name" value="MOLYBDATE-BINDING PROTEIN MODA"/>
    <property type="match status" value="1"/>
</dbReference>
<reference evidence="8 9" key="1">
    <citation type="journal article" date="2012" name="Science">
        <title>Ecological populations of bacteria act as socially cohesive units of antibiotic production and resistance.</title>
        <authorList>
            <person name="Cordero O.X."/>
            <person name="Wildschutte H."/>
            <person name="Kirkup B."/>
            <person name="Proehl S."/>
            <person name="Ngo L."/>
            <person name="Hussain F."/>
            <person name="Le Roux F."/>
            <person name="Mincer T."/>
            <person name="Polz M.F."/>
        </authorList>
    </citation>
    <scope>NUCLEOTIDE SEQUENCE [LARGE SCALE GENOMIC DNA]</scope>
    <source>
        <strain evidence="8 9">FF-454</strain>
    </source>
</reference>
<accession>A0A1E5CBM3</accession>
<keyword evidence="2 6" id="KW-0500">Molybdenum</keyword>
<keyword evidence="4 7" id="KW-0732">Signal</keyword>
<dbReference type="InterPro" id="IPR005950">
    <property type="entry name" value="ModA"/>
</dbReference>
<proteinExistence type="inferred from homology"/>
<evidence type="ECO:0000256" key="6">
    <source>
        <dbReference type="PIRSR" id="PIRSR004846-1"/>
    </source>
</evidence>
<dbReference type="PIRSF" id="PIRSF004846">
    <property type="entry name" value="ModA"/>
    <property type="match status" value="1"/>
</dbReference>
<feature type="binding site" evidence="6">
    <location>
        <position position="170"/>
    </location>
    <ligand>
        <name>molybdate</name>
        <dbReference type="ChEBI" id="CHEBI:36264"/>
    </ligand>
</feature>
<dbReference type="RefSeq" id="WP_016958624.1">
    <property type="nucleotide sequence ID" value="NZ_AJWN02000032.1"/>
</dbReference>
<dbReference type="InterPro" id="IPR050682">
    <property type="entry name" value="ModA/WtpA"/>
</dbReference>
<dbReference type="GO" id="GO:0030973">
    <property type="term" value="F:molybdate ion binding"/>
    <property type="evidence" value="ECO:0007669"/>
    <property type="project" value="TreeGrafter"/>
</dbReference>
<feature type="binding site" evidence="6">
    <location>
        <position position="32"/>
    </location>
    <ligand>
        <name>molybdate</name>
        <dbReference type="ChEBI" id="CHEBI:36264"/>
    </ligand>
</feature>
<feature type="chain" id="PRO_5009172626" evidence="7">
    <location>
        <begin position="22"/>
        <end position="257"/>
    </location>
</feature>
<sequence length="257" mass="27639">MQRCFLLILTAFSLFAGSVAASDRVLVYAASSMTTALNLIAQEYERETQNKITISYASSSALARQLAYGAPADIYISANEKWMDYAISEAVIDPVSVSPWVENALVLIANPDDAETISLSPDALLKAIGSSRIAISDPSHVPAGIYAKEALQSLGIWNSLKNKMAFSNSVRATLALVERGEASLGIVYRSDAIASPSVSVVADIPNDTHTPIVFPKALTTDATLAAQPFFDYLDSNQARIVLRDNGFIVTNKPLEHQ</sequence>
<dbReference type="SUPFAM" id="SSF53850">
    <property type="entry name" value="Periplasmic binding protein-like II"/>
    <property type="match status" value="1"/>
</dbReference>
<keyword evidence="9" id="KW-1185">Reference proteome</keyword>
<comment type="similarity">
    <text evidence="1">Belongs to the bacterial solute-binding protein ModA family.</text>
</comment>
<dbReference type="FunFam" id="3.40.190.10:FF:000035">
    <property type="entry name" value="Molybdate ABC transporter substrate-binding protein"/>
    <property type="match status" value="1"/>
</dbReference>
<dbReference type="Proteomes" id="UP000095039">
    <property type="component" value="Unassembled WGS sequence"/>
</dbReference>
<evidence type="ECO:0000313" key="8">
    <source>
        <dbReference type="EMBL" id="OEE62924.1"/>
    </source>
</evidence>
<keyword evidence="3 6" id="KW-0479">Metal-binding</keyword>